<dbReference type="RefSeq" id="WP_035284743.1">
    <property type="nucleotide sequence ID" value="NZ_AYXG01000147.1"/>
</dbReference>
<organism evidence="1 2">
    <name type="scientific">Actinokineospora spheciospongiae</name>
    <dbReference type="NCBI Taxonomy" id="909613"/>
    <lineage>
        <taxon>Bacteria</taxon>
        <taxon>Bacillati</taxon>
        <taxon>Actinomycetota</taxon>
        <taxon>Actinomycetes</taxon>
        <taxon>Pseudonocardiales</taxon>
        <taxon>Pseudonocardiaceae</taxon>
        <taxon>Actinokineospora</taxon>
    </lineage>
</organism>
<evidence type="ECO:0000313" key="2">
    <source>
        <dbReference type="Proteomes" id="UP000019277"/>
    </source>
</evidence>
<reference evidence="1 2" key="1">
    <citation type="journal article" date="2014" name="Genome Announc.">
        <title>Draft Genome Sequence of the Antitrypanosomally Active Sponge-Associated Bacterium Actinokineospora sp. Strain EG49.</title>
        <authorList>
            <person name="Harjes J."/>
            <person name="Ryu T."/>
            <person name="Abdelmohsen U.R."/>
            <person name="Moitinho-Silva L."/>
            <person name="Horn H."/>
            <person name="Ravasi T."/>
            <person name="Hentschel U."/>
        </authorList>
    </citation>
    <scope>NUCLEOTIDE SEQUENCE [LARGE SCALE GENOMIC DNA]</scope>
    <source>
        <strain evidence="1 2">EG49</strain>
    </source>
</reference>
<accession>W7IVI1</accession>
<proteinExistence type="predicted"/>
<dbReference type="EMBL" id="AYXG01000147">
    <property type="protein sequence ID" value="EWC60747.1"/>
    <property type="molecule type" value="Genomic_DNA"/>
</dbReference>
<sequence length="158" mass="16823">MGMIGHYVRLPAPDVDRARSDRGWVLGLFHDPAYADRVLDTDKAWHGVQFLLERSGAPVDPVFGGAELAGPPGTAPEEAVLEFPPTRVAAIAAHLSATPFDLLAAHFDPAELTGAGVYPMIWEDPEEDLAYLGGAYRGLVELFTAAAAGGDTVLLWIS</sequence>
<dbReference type="eggNOG" id="ENOG5032ZS5">
    <property type="taxonomic scope" value="Bacteria"/>
</dbReference>
<dbReference type="STRING" id="909613.UO65_4030"/>
<dbReference type="Gene3D" id="3.40.1760.10">
    <property type="entry name" value="YfbM-like super family"/>
    <property type="match status" value="1"/>
</dbReference>
<comment type="caution">
    <text evidence="1">The sequence shown here is derived from an EMBL/GenBank/DDBJ whole genome shotgun (WGS) entry which is preliminary data.</text>
</comment>
<name>W7IVI1_9PSEU</name>
<dbReference type="OrthoDB" id="5354816at2"/>
<dbReference type="Proteomes" id="UP000019277">
    <property type="component" value="Unassembled WGS sequence"/>
</dbReference>
<evidence type="ECO:0008006" key="3">
    <source>
        <dbReference type="Google" id="ProtNLM"/>
    </source>
</evidence>
<gene>
    <name evidence="1" type="ORF">UO65_4030</name>
</gene>
<dbReference type="InterPro" id="IPR015068">
    <property type="entry name" value="DUF1877"/>
</dbReference>
<dbReference type="Pfam" id="PF08974">
    <property type="entry name" value="DUF1877"/>
    <property type="match status" value="1"/>
</dbReference>
<dbReference type="AlphaFoldDB" id="W7IVI1"/>
<dbReference type="SUPFAM" id="SSF111069">
    <property type="entry name" value="Hypothetical protein yfbM"/>
    <property type="match status" value="1"/>
</dbReference>
<evidence type="ECO:0000313" key="1">
    <source>
        <dbReference type="EMBL" id="EWC60747.1"/>
    </source>
</evidence>
<keyword evidence="2" id="KW-1185">Reference proteome</keyword>
<protein>
    <recommendedName>
        <fullName evidence="3">DUF1877 domain-containing protein</fullName>
    </recommendedName>
</protein>
<dbReference type="InterPro" id="IPR035944">
    <property type="entry name" value="YfbM-like_sf"/>
</dbReference>